<dbReference type="InterPro" id="IPR013130">
    <property type="entry name" value="Fe3_Rdtase_TM_dom"/>
</dbReference>
<dbReference type="GO" id="GO:0046872">
    <property type="term" value="F:metal ion binding"/>
    <property type="evidence" value="ECO:0007669"/>
    <property type="project" value="UniProtKB-KW"/>
</dbReference>
<feature type="transmembrane region" description="Helical" evidence="13">
    <location>
        <begin position="209"/>
        <end position="232"/>
    </location>
</feature>
<reference evidence="15" key="1">
    <citation type="submission" date="2021-03" db="EMBL/GenBank/DDBJ databases">
        <authorList>
            <person name="Li Z."/>
            <person name="Yang C."/>
        </authorList>
    </citation>
    <scope>NUCLEOTIDE SEQUENCE</scope>
    <source>
        <strain evidence="15">Dzin_1.0</strain>
        <tissue evidence="15">Leaf</tissue>
    </source>
</reference>
<dbReference type="PANTHER" id="PTHR11972">
    <property type="entry name" value="NADPH OXIDASE"/>
    <property type="match status" value="1"/>
</dbReference>
<organism evidence="15 16">
    <name type="scientific">Dioscorea zingiberensis</name>
    <dbReference type="NCBI Taxonomy" id="325984"/>
    <lineage>
        <taxon>Eukaryota</taxon>
        <taxon>Viridiplantae</taxon>
        <taxon>Streptophyta</taxon>
        <taxon>Embryophyta</taxon>
        <taxon>Tracheophyta</taxon>
        <taxon>Spermatophyta</taxon>
        <taxon>Magnoliopsida</taxon>
        <taxon>Liliopsida</taxon>
        <taxon>Dioscoreales</taxon>
        <taxon>Dioscoreaceae</taxon>
        <taxon>Dioscorea</taxon>
    </lineage>
</organism>
<dbReference type="OrthoDB" id="167398at2759"/>
<dbReference type="PROSITE" id="PS51384">
    <property type="entry name" value="FAD_FR"/>
    <property type="match status" value="1"/>
</dbReference>
<evidence type="ECO:0000256" key="9">
    <source>
        <dbReference type="ARBA" id="ARBA00023065"/>
    </source>
</evidence>
<evidence type="ECO:0000313" key="15">
    <source>
        <dbReference type="EMBL" id="KAJ0968925.1"/>
    </source>
</evidence>
<dbReference type="InterPro" id="IPR013121">
    <property type="entry name" value="Fe_red_NAD-bd_6"/>
</dbReference>
<gene>
    <name evidence="15" type="ORF">J5N97_021802</name>
</gene>
<comment type="caution">
    <text evidence="15">The sequence shown here is derived from an EMBL/GenBank/DDBJ whole genome shotgun (WGS) entry which is preliminary data.</text>
</comment>
<dbReference type="InterPro" id="IPR017938">
    <property type="entry name" value="Riboflavin_synthase-like_b-brl"/>
</dbReference>
<sequence>MEVAGSSCSSSPSMLLLAGLKLLMLPVFILWLLVWILFPTKPFDLWSAKFYPATNSTYFGNQGTNILIYTFPILLISILGCIHLHYAKRNDQYCCSSLRSYLKTWRRPVLVKAPLGIISFMELAFCLMFLALLIWFFAAAIHTSFSSITPESAEKEGQQVWMAKLDYASVWLGLTGNTCCAFLFFPVTRTSSLLPLLGLTSESSIRYHVWLGHIAMLLFTAHGIGYIVLWSAMGDLSQLLKWDFHGISNLAGELALLCGLLMWVTTFPSIRRKMFELFFYTHQLYFLFLLFYLLHLGIRIFTLILPGVYLFLLDRYLRFLQSRRRVRLVSARLLHSETLELNFSKNPGTSYAPLSTVFINVPSLSSLQWHPFTISSSSNLEPEKLSIIIKKEGRWTHSLYQLLSSPSSPQRLDVSVEGPYGPASVDFLRYDSLVLVSGGSGITPFISIIRELIHRSTTLASPTPSILLLCAFKTSADLAMLDLLLPISSTISDLSSLKLNIEAYVTREKAPPKNNAEMLNIRTKWFKPIPSDIPISLVLGPNTWLWLAAITATSFLAFLVLLGILTKYYIYPIDNNTEEIYNISWRALLSLLFICFCIVATASAAVLWEERKRSLELKQSSTMDIVRTPIASPSSWQDNNVDQELECFPMESVLHATNVHYGGRPDLTKILLECNEMNTGVMASGPSGLRHQVARVCSSGLADNLHFESISFSW</sequence>
<dbReference type="SFLD" id="SFLDG01168">
    <property type="entry name" value="Ferric_reductase_subgroup_(FRE"/>
    <property type="match status" value="1"/>
</dbReference>
<dbReference type="InterPro" id="IPR039261">
    <property type="entry name" value="FNR_nucleotide-bd"/>
</dbReference>
<dbReference type="SFLD" id="SFLDS00052">
    <property type="entry name" value="Ferric_Reductase_Domain"/>
    <property type="match status" value="1"/>
</dbReference>
<keyword evidence="16" id="KW-1185">Reference proteome</keyword>
<feature type="transmembrane region" description="Helical" evidence="13">
    <location>
        <begin position="583"/>
        <end position="608"/>
    </location>
</feature>
<reference evidence="15" key="2">
    <citation type="journal article" date="2022" name="Hortic Res">
        <title>The genome of Dioscorea zingiberensis sheds light on the biosynthesis, origin and evolution of the medicinally important diosgenin saponins.</title>
        <authorList>
            <person name="Li Y."/>
            <person name="Tan C."/>
            <person name="Li Z."/>
            <person name="Guo J."/>
            <person name="Li S."/>
            <person name="Chen X."/>
            <person name="Wang C."/>
            <person name="Dai X."/>
            <person name="Yang H."/>
            <person name="Song W."/>
            <person name="Hou L."/>
            <person name="Xu J."/>
            <person name="Tong Z."/>
            <person name="Xu A."/>
            <person name="Yuan X."/>
            <person name="Wang W."/>
            <person name="Yang Q."/>
            <person name="Chen L."/>
            <person name="Sun Z."/>
            <person name="Wang K."/>
            <person name="Pan B."/>
            <person name="Chen J."/>
            <person name="Bao Y."/>
            <person name="Liu F."/>
            <person name="Qi X."/>
            <person name="Gang D.R."/>
            <person name="Wen J."/>
            <person name="Li J."/>
        </authorList>
    </citation>
    <scope>NUCLEOTIDE SEQUENCE</scope>
    <source>
        <strain evidence="15">Dzin_1.0</strain>
    </source>
</reference>
<accession>A0A9D5HA94</accession>
<dbReference type="InterPro" id="IPR017927">
    <property type="entry name" value="FAD-bd_FR_type"/>
</dbReference>
<dbReference type="PANTHER" id="PTHR11972:SF41">
    <property type="entry name" value="FERRIC REDUCTION OXIDASE 2"/>
    <property type="match status" value="1"/>
</dbReference>
<comment type="catalytic activity">
    <reaction evidence="11">
        <text>2 a Fe(II)-siderophore + NAD(+) + H(+) = 2 a Fe(III)-siderophore + NADH</text>
        <dbReference type="Rhea" id="RHEA:15061"/>
        <dbReference type="Rhea" id="RHEA-COMP:11342"/>
        <dbReference type="Rhea" id="RHEA-COMP:11344"/>
        <dbReference type="ChEBI" id="CHEBI:15378"/>
        <dbReference type="ChEBI" id="CHEBI:29033"/>
        <dbReference type="ChEBI" id="CHEBI:29034"/>
        <dbReference type="ChEBI" id="CHEBI:57540"/>
        <dbReference type="ChEBI" id="CHEBI:57945"/>
        <dbReference type="EC" id="1.16.1.7"/>
    </reaction>
</comment>
<keyword evidence="3" id="KW-0813">Transport</keyword>
<keyword evidence="5" id="KW-0479">Metal-binding</keyword>
<proteinExistence type="inferred from homology"/>
<dbReference type="EMBL" id="JAGGNH010000006">
    <property type="protein sequence ID" value="KAJ0968925.1"/>
    <property type="molecule type" value="Genomic_DNA"/>
</dbReference>
<evidence type="ECO:0000256" key="3">
    <source>
        <dbReference type="ARBA" id="ARBA00022448"/>
    </source>
</evidence>
<keyword evidence="4 13" id="KW-0812">Transmembrane</keyword>
<dbReference type="Pfam" id="PF08030">
    <property type="entry name" value="NAD_binding_6"/>
    <property type="match status" value="1"/>
</dbReference>
<evidence type="ECO:0000256" key="7">
    <source>
        <dbReference type="ARBA" id="ARBA00023002"/>
    </source>
</evidence>
<keyword evidence="6 13" id="KW-1133">Transmembrane helix</keyword>
<dbReference type="AlphaFoldDB" id="A0A9D5HA94"/>
<evidence type="ECO:0000256" key="10">
    <source>
        <dbReference type="ARBA" id="ARBA00023136"/>
    </source>
</evidence>
<dbReference type="InterPro" id="IPR013112">
    <property type="entry name" value="FAD-bd_8"/>
</dbReference>
<dbReference type="GO" id="GO:0140618">
    <property type="term" value="F:ferric-chelate reductase (NADH) activity"/>
    <property type="evidence" value="ECO:0007669"/>
    <property type="project" value="UniProtKB-EC"/>
</dbReference>
<dbReference type="Pfam" id="PF08022">
    <property type="entry name" value="FAD_binding_8"/>
    <property type="match status" value="1"/>
</dbReference>
<comment type="similarity">
    <text evidence="2">Belongs to the ferric reductase (FRE) family.</text>
</comment>
<evidence type="ECO:0000256" key="8">
    <source>
        <dbReference type="ARBA" id="ARBA00023004"/>
    </source>
</evidence>
<dbReference type="Gene3D" id="3.40.50.80">
    <property type="entry name" value="Nucleotide-binding domain of ferredoxin-NADP reductase (FNR) module"/>
    <property type="match status" value="1"/>
</dbReference>
<comment type="subcellular location">
    <subcellularLocation>
        <location evidence="1">Membrane</location>
        <topology evidence="1">Multi-pass membrane protein</topology>
    </subcellularLocation>
</comment>
<evidence type="ECO:0000313" key="16">
    <source>
        <dbReference type="Proteomes" id="UP001085076"/>
    </source>
</evidence>
<dbReference type="SUPFAM" id="SSF63380">
    <property type="entry name" value="Riboflavin synthase domain-like"/>
    <property type="match status" value="1"/>
</dbReference>
<dbReference type="EC" id="1.16.1.7" evidence="12"/>
<evidence type="ECO:0000256" key="5">
    <source>
        <dbReference type="ARBA" id="ARBA00022723"/>
    </source>
</evidence>
<feature type="transmembrane region" description="Helical" evidence="13">
    <location>
        <begin position="244"/>
        <end position="265"/>
    </location>
</feature>
<feature type="transmembrane region" description="Helical" evidence="13">
    <location>
        <begin position="544"/>
        <end position="571"/>
    </location>
</feature>
<dbReference type="GO" id="GO:0006811">
    <property type="term" value="P:monoatomic ion transport"/>
    <property type="evidence" value="ECO:0007669"/>
    <property type="project" value="UniProtKB-KW"/>
</dbReference>
<feature type="domain" description="FAD-binding FR-type" evidence="14">
    <location>
        <begin position="321"/>
        <end position="426"/>
    </location>
</feature>
<protein>
    <recommendedName>
        <fullName evidence="12">ferric-chelate reductase (NADH)</fullName>
        <ecNumber evidence="12">1.16.1.7</ecNumber>
    </recommendedName>
</protein>
<keyword evidence="7" id="KW-0560">Oxidoreductase</keyword>
<evidence type="ECO:0000256" key="4">
    <source>
        <dbReference type="ARBA" id="ARBA00022692"/>
    </source>
</evidence>
<feature type="transmembrane region" description="Helical" evidence="13">
    <location>
        <begin position="66"/>
        <end position="88"/>
    </location>
</feature>
<dbReference type="Proteomes" id="UP001085076">
    <property type="component" value="Miscellaneous, Linkage group lg06"/>
</dbReference>
<name>A0A9D5HA94_9LILI</name>
<dbReference type="Pfam" id="PF01794">
    <property type="entry name" value="Ferric_reduct"/>
    <property type="match status" value="1"/>
</dbReference>
<feature type="transmembrane region" description="Helical" evidence="13">
    <location>
        <begin position="109"/>
        <end position="137"/>
    </location>
</feature>
<evidence type="ECO:0000259" key="14">
    <source>
        <dbReference type="PROSITE" id="PS51384"/>
    </source>
</evidence>
<feature type="transmembrane region" description="Helical" evidence="13">
    <location>
        <begin position="15"/>
        <end position="38"/>
    </location>
</feature>
<evidence type="ECO:0000256" key="2">
    <source>
        <dbReference type="ARBA" id="ARBA00006278"/>
    </source>
</evidence>
<keyword evidence="8" id="KW-0408">Iron</keyword>
<evidence type="ECO:0000256" key="6">
    <source>
        <dbReference type="ARBA" id="ARBA00022989"/>
    </source>
</evidence>
<dbReference type="InterPro" id="IPR050369">
    <property type="entry name" value="RBOH/FRE"/>
</dbReference>
<feature type="transmembrane region" description="Helical" evidence="13">
    <location>
        <begin position="168"/>
        <end position="188"/>
    </location>
</feature>
<dbReference type="GO" id="GO:0005886">
    <property type="term" value="C:plasma membrane"/>
    <property type="evidence" value="ECO:0007669"/>
    <property type="project" value="TreeGrafter"/>
</dbReference>
<evidence type="ECO:0000256" key="12">
    <source>
        <dbReference type="ARBA" id="ARBA00066905"/>
    </source>
</evidence>
<evidence type="ECO:0000256" key="1">
    <source>
        <dbReference type="ARBA" id="ARBA00004141"/>
    </source>
</evidence>
<evidence type="ECO:0000256" key="13">
    <source>
        <dbReference type="SAM" id="Phobius"/>
    </source>
</evidence>
<keyword evidence="9" id="KW-0406">Ion transport</keyword>
<evidence type="ECO:0000256" key="11">
    <source>
        <dbReference type="ARBA" id="ARBA00050970"/>
    </source>
</evidence>
<keyword evidence="10 13" id="KW-0472">Membrane</keyword>
<dbReference type="SUPFAM" id="SSF52343">
    <property type="entry name" value="Ferredoxin reductase-like, C-terminal NADP-linked domain"/>
    <property type="match status" value="1"/>
</dbReference>
<dbReference type="CDD" id="cd06186">
    <property type="entry name" value="NOX_Duox_like_FAD_NADP"/>
    <property type="match status" value="1"/>
</dbReference>
<dbReference type="FunFam" id="3.40.50.80:FF:000039">
    <property type="entry name" value="Ferric reduction oxidase 3"/>
    <property type="match status" value="1"/>
</dbReference>